<gene>
    <name evidence="2" type="ORF">EJB05_43673</name>
</gene>
<dbReference type="AlphaFoldDB" id="A0A5J9TFU4"/>
<dbReference type="Gramene" id="TVU10162">
    <property type="protein sequence ID" value="TVU10162"/>
    <property type="gene ID" value="EJB05_43673"/>
</dbReference>
<feature type="region of interest" description="Disordered" evidence="1">
    <location>
        <begin position="136"/>
        <end position="176"/>
    </location>
</feature>
<dbReference type="Proteomes" id="UP000324897">
    <property type="component" value="Chromosome 3"/>
</dbReference>
<feature type="non-terminal residue" evidence="2">
    <location>
        <position position="176"/>
    </location>
</feature>
<accession>A0A5J9TFU4</accession>
<keyword evidence="3" id="KW-1185">Reference proteome</keyword>
<name>A0A5J9TFU4_9POAL</name>
<feature type="compositionally biased region" description="Polar residues" evidence="1">
    <location>
        <begin position="136"/>
        <end position="146"/>
    </location>
</feature>
<dbReference type="EMBL" id="RWGY01000039">
    <property type="protein sequence ID" value="TVU10162.1"/>
    <property type="molecule type" value="Genomic_DNA"/>
</dbReference>
<reference evidence="2 3" key="1">
    <citation type="journal article" date="2019" name="Sci. Rep.">
        <title>A high-quality genome of Eragrostis curvula grass provides insights into Poaceae evolution and supports new strategies to enhance forage quality.</title>
        <authorList>
            <person name="Carballo J."/>
            <person name="Santos B.A.C.M."/>
            <person name="Zappacosta D."/>
            <person name="Garbus I."/>
            <person name="Selva J.P."/>
            <person name="Gallo C.A."/>
            <person name="Diaz A."/>
            <person name="Albertini E."/>
            <person name="Caccamo M."/>
            <person name="Echenique V."/>
        </authorList>
    </citation>
    <scope>NUCLEOTIDE SEQUENCE [LARGE SCALE GENOMIC DNA]</scope>
    <source>
        <strain evidence="3">cv. Victoria</strain>
        <tissue evidence="2">Leaf</tissue>
    </source>
</reference>
<evidence type="ECO:0000256" key="1">
    <source>
        <dbReference type="SAM" id="MobiDB-lite"/>
    </source>
</evidence>
<organism evidence="2 3">
    <name type="scientific">Eragrostis curvula</name>
    <name type="common">weeping love grass</name>
    <dbReference type="NCBI Taxonomy" id="38414"/>
    <lineage>
        <taxon>Eukaryota</taxon>
        <taxon>Viridiplantae</taxon>
        <taxon>Streptophyta</taxon>
        <taxon>Embryophyta</taxon>
        <taxon>Tracheophyta</taxon>
        <taxon>Spermatophyta</taxon>
        <taxon>Magnoliopsida</taxon>
        <taxon>Liliopsida</taxon>
        <taxon>Poales</taxon>
        <taxon>Poaceae</taxon>
        <taxon>PACMAD clade</taxon>
        <taxon>Chloridoideae</taxon>
        <taxon>Eragrostideae</taxon>
        <taxon>Eragrostidinae</taxon>
        <taxon>Eragrostis</taxon>
    </lineage>
</organism>
<evidence type="ECO:0000313" key="2">
    <source>
        <dbReference type="EMBL" id="TVU10162.1"/>
    </source>
</evidence>
<protein>
    <submittedName>
        <fullName evidence="2">Uncharacterized protein</fullName>
    </submittedName>
</protein>
<evidence type="ECO:0000313" key="3">
    <source>
        <dbReference type="Proteomes" id="UP000324897"/>
    </source>
</evidence>
<feature type="non-terminal residue" evidence="2">
    <location>
        <position position="1"/>
    </location>
</feature>
<proteinExistence type="predicted"/>
<sequence>ARRRQRFGEQHNTSLPRPAYRGALPVVLPCRPCSTAPPGVARSDHGGETGKDSRRRVDAPICLHSEVQKHPYCIDFQGGQKPQYFCCGSAMYQIRLQTFPSAVFKLCLQLTQDCLEQRKVMDGMADMRPCLTFVSSPLPSSPSTQRHAQRVKKPSGRAPADVEPRRQGFSGGRQRR</sequence>
<comment type="caution">
    <text evidence="2">The sequence shown here is derived from an EMBL/GenBank/DDBJ whole genome shotgun (WGS) entry which is preliminary data.</text>
</comment>